<dbReference type="EMBL" id="BMHT01000002">
    <property type="protein sequence ID" value="GGF05691.1"/>
    <property type="molecule type" value="Genomic_DNA"/>
</dbReference>
<comment type="caution">
    <text evidence="3">The sequence shown here is derived from an EMBL/GenBank/DDBJ whole genome shotgun (WGS) entry which is preliminary data.</text>
</comment>
<proteinExistence type="predicted"/>
<protein>
    <recommendedName>
        <fullName evidence="2">Outer membrane protein beta-barrel domain-containing protein</fullName>
    </recommendedName>
</protein>
<dbReference type="InterPro" id="IPR025665">
    <property type="entry name" value="Beta-barrel_OMP_2"/>
</dbReference>
<dbReference type="Pfam" id="PF13568">
    <property type="entry name" value="OMP_b-brl_2"/>
    <property type="match status" value="1"/>
</dbReference>
<evidence type="ECO:0000313" key="3">
    <source>
        <dbReference type="EMBL" id="GGF05691.1"/>
    </source>
</evidence>
<evidence type="ECO:0000259" key="2">
    <source>
        <dbReference type="Pfam" id="PF13568"/>
    </source>
</evidence>
<reference evidence="4" key="1">
    <citation type="journal article" date="2019" name="Int. J. Syst. Evol. Microbiol.">
        <title>The Global Catalogue of Microorganisms (GCM) 10K type strain sequencing project: providing services to taxonomists for standard genome sequencing and annotation.</title>
        <authorList>
            <consortium name="The Broad Institute Genomics Platform"/>
            <consortium name="The Broad Institute Genome Sequencing Center for Infectious Disease"/>
            <person name="Wu L."/>
            <person name="Ma J."/>
        </authorList>
    </citation>
    <scope>NUCLEOTIDE SEQUENCE [LARGE SCALE GENOMIC DNA]</scope>
    <source>
        <strain evidence="4">CGMCC 1.15197</strain>
    </source>
</reference>
<sequence length="230" mass="24397">MYLASPMKTFLVSVLLMVSLALPGQAQRLRLGLKAGANLGNGVGKDVQQSKLRFAYHGGLTANISLGLLGDSVLSFQPEVLYSIKGDQATATDSSINSSLTYIDVPLLLKANIAGLFFEAGPQISFYRSSGPVTFIDPATTTTVSKTGYGVAVGFGYQDPGGFNVGWRYTRGLSAIEKSIPNPTGQGSTTLRIYNSTLQFYVGYLFGGKKSKPRAPEKEPASEAKSPAPK</sequence>
<keyword evidence="4" id="KW-1185">Reference proteome</keyword>
<feature type="region of interest" description="Disordered" evidence="1">
    <location>
        <begin position="208"/>
        <end position="230"/>
    </location>
</feature>
<dbReference type="Proteomes" id="UP000632273">
    <property type="component" value="Unassembled WGS sequence"/>
</dbReference>
<feature type="domain" description="Outer membrane protein beta-barrel" evidence="2">
    <location>
        <begin position="25"/>
        <end position="175"/>
    </location>
</feature>
<gene>
    <name evidence="3" type="ORF">GCM10011383_15990</name>
</gene>
<accession>A0ABQ1TZ43</accession>
<organism evidence="3 4">
    <name type="scientific">Hymenobacter cavernae</name>
    <dbReference type="NCBI Taxonomy" id="2044852"/>
    <lineage>
        <taxon>Bacteria</taxon>
        <taxon>Pseudomonadati</taxon>
        <taxon>Bacteroidota</taxon>
        <taxon>Cytophagia</taxon>
        <taxon>Cytophagales</taxon>
        <taxon>Hymenobacteraceae</taxon>
        <taxon>Hymenobacter</taxon>
    </lineage>
</organism>
<evidence type="ECO:0000256" key="1">
    <source>
        <dbReference type="SAM" id="MobiDB-lite"/>
    </source>
</evidence>
<name>A0ABQ1TZ43_9BACT</name>
<evidence type="ECO:0000313" key="4">
    <source>
        <dbReference type="Proteomes" id="UP000632273"/>
    </source>
</evidence>